<dbReference type="AlphaFoldDB" id="A0A3P8DY93"/>
<keyword evidence="3" id="KW-1185">Reference proteome</keyword>
<comment type="similarity">
    <text evidence="1">Belongs to the STXBP/unc-18/SEC1 family.</text>
</comment>
<dbReference type="Proteomes" id="UP000279833">
    <property type="component" value="Unassembled WGS sequence"/>
</dbReference>
<dbReference type="InterPro" id="IPR027482">
    <property type="entry name" value="Sec1-like_dom2"/>
</dbReference>
<protein>
    <recommendedName>
        <fullName evidence="4">Syntaxin-binding protein 1</fullName>
    </recommendedName>
</protein>
<organism evidence="2 3">
    <name type="scientific">Schistosoma curassoni</name>
    <dbReference type="NCBI Taxonomy" id="6186"/>
    <lineage>
        <taxon>Eukaryota</taxon>
        <taxon>Metazoa</taxon>
        <taxon>Spiralia</taxon>
        <taxon>Lophotrochozoa</taxon>
        <taxon>Platyhelminthes</taxon>
        <taxon>Trematoda</taxon>
        <taxon>Digenea</taxon>
        <taxon>Strigeidida</taxon>
        <taxon>Schistosomatoidea</taxon>
        <taxon>Schistosomatidae</taxon>
        <taxon>Schistosoma</taxon>
    </lineage>
</organism>
<accession>A0A3P8DY93</accession>
<dbReference type="GO" id="GO:0016192">
    <property type="term" value="P:vesicle-mediated transport"/>
    <property type="evidence" value="ECO:0007669"/>
    <property type="project" value="InterPro"/>
</dbReference>
<name>A0A3P8DY93_9TREM</name>
<dbReference type="SUPFAM" id="SSF56815">
    <property type="entry name" value="Sec1/munc18-like (SM) proteins"/>
    <property type="match status" value="1"/>
</dbReference>
<dbReference type="EMBL" id="UZAK01036818">
    <property type="protein sequence ID" value="VDP56757.1"/>
    <property type="molecule type" value="Genomic_DNA"/>
</dbReference>
<dbReference type="Gene3D" id="1.25.40.60">
    <property type="match status" value="1"/>
</dbReference>
<evidence type="ECO:0008006" key="4">
    <source>
        <dbReference type="Google" id="ProtNLM"/>
    </source>
</evidence>
<dbReference type="Pfam" id="PF00995">
    <property type="entry name" value="Sec1"/>
    <property type="match status" value="2"/>
</dbReference>
<reference evidence="2 3" key="1">
    <citation type="submission" date="2018-11" db="EMBL/GenBank/DDBJ databases">
        <authorList>
            <consortium name="Pathogen Informatics"/>
        </authorList>
    </citation>
    <scope>NUCLEOTIDE SEQUENCE [LARGE SCALE GENOMIC DNA]</scope>
    <source>
        <strain>Dakar</strain>
        <strain evidence="3">Senegal</strain>
    </source>
</reference>
<dbReference type="InterPro" id="IPR036045">
    <property type="entry name" value="Sec1-like_sf"/>
</dbReference>
<evidence type="ECO:0000313" key="3">
    <source>
        <dbReference type="Proteomes" id="UP000279833"/>
    </source>
</evidence>
<evidence type="ECO:0000256" key="1">
    <source>
        <dbReference type="ARBA" id="ARBA00009884"/>
    </source>
</evidence>
<gene>
    <name evidence="2" type="ORF">SCUD_LOCUS14560</name>
</gene>
<dbReference type="Gene3D" id="3.90.830.10">
    <property type="entry name" value="Syntaxin Binding Protein 1, Chain A, domain 2"/>
    <property type="match status" value="1"/>
</dbReference>
<dbReference type="PANTHER" id="PTHR11679">
    <property type="entry name" value="VESICLE PROTEIN SORTING-ASSOCIATED"/>
    <property type="match status" value="1"/>
</dbReference>
<dbReference type="Gene3D" id="3.40.50.1910">
    <property type="match status" value="1"/>
</dbReference>
<sequence>MLLACPDELFNRLCQSNSAIFLKTLKEINIAFLPVESRVFSLDSPMSFQYYFNPVARQQGSGQQLERIAEQIATLCATLGEYPVIRYRTYINTSGPEERVKEIILDETDELWCELRHQHIAVVSQQVTSKLKKFAEDKRMVNAGDKTTMRDLSQMLKKMPQYQKELSMYSTHFHLAEDCMQTYQNHANKLCKVEQDLAMGTDAEGERVKDHMRTMVPILIDQSVSAYDKLRVILLYVIQRGGINEENLAKLVQHAQIPSSQACIVRNLMHLGVPAIQDASGAGIGRRKLPQPYLPANRRQREDGPRYQMSRWTPYIKDLMEDAAEDKLDPKLFQYFGGGPVRGPGTRTGNAPMSARYGMWHRDKSQQPRSGPRLIFFVIGGISYSEIRCAYELMNTALGKQWDIIVGGTHILVPEAFLKDLEKLSYPPGTAPPLVSSGTSVIVGAGGEPV</sequence>
<dbReference type="InterPro" id="IPR001619">
    <property type="entry name" value="Sec1-like"/>
</dbReference>
<dbReference type="PIRSF" id="PIRSF005715">
    <property type="entry name" value="VPS45_Sec1"/>
    <property type="match status" value="1"/>
</dbReference>
<evidence type="ECO:0000313" key="2">
    <source>
        <dbReference type="EMBL" id="VDP56757.1"/>
    </source>
</evidence>
<dbReference type="InterPro" id="IPR043127">
    <property type="entry name" value="Sec-1-like_dom3a"/>
</dbReference>
<proteinExistence type="inferred from homology"/>